<evidence type="ECO:0000313" key="2">
    <source>
        <dbReference type="EMBL" id="KAL2464481.1"/>
    </source>
</evidence>
<name>A0ABD1PKP6_9LAMI</name>
<proteinExistence type="predicted"/>
<dbReference type="InterPro" id="IPR038588">
    <property type="entry name" value="XS_domain_sf"/>
</dbReference>
<dbReference type="AlphaFoldDB" id="A0ABD1PKP6"/>
<protein>
    <submittedName>
        <fullName evidence="2">Protein INVOLVED IN DE NOVO 2</fullName>
    </submittedName>
</protein>
<dbReference type="PANTHER" id="PTHR21596">
    <property type="entry name" value="RIBONUCLEASE P SUBUNIT P38"/>
    <property type="match status" value="1"/>
</dbReference>
<organism evidence="2 3">
    <name type="scientific">Forsythia ovata</name>
    <dbReference type="NCBI Taxonomy" id="205694"/>
    <lineage>
        <taxon>Eukaryota</taxon>
        <taxon>Viridiplantae</taxon>
        <taxon>Streptophyta</taxon>
        <taxon>Embryophyta</taxon>
        <taxon>Tracheophyta</taxon>
        <taxon>Spermatophyta</taxon>
        <taxon>Magnoliopsida</taxon>
        <taxon>eudicotyledons</taxon>
        <taxon>Gunneridae</taxon>
        <taxon>Pentapetalae</taxon>
        <taxon>asterids</taxon>
        <taxon>lamiids</taxon>
        <taxon>Lamiales</taxon>
        <taxon>Oleaceae</taxon>
        <taxon>Forsythieae</taxon>
        <taxon>Forsythia</taxon>
    </lineage>
</organism>
<sequence>MFVWPWIEIFDDFPTEYKDGRYMEESGTKLKDQLTRRGINPIRVQPLLNYQVHSGTSLVECIKDWYGFNNANVLYRWVAQVDDYNSDTIFGENLRNISDLRWKAKLGR</sequence>
<dbReference type="Proteomes" id="UP001604277">
    <property type="component" value="Unassembled WGS sequence"/>
</dbReference>
<gene>
    <name evidence="2" type="ORF">Fot_52437</name>
</gene>
<evidence type="ECO:0000313" key="3">
    <source>
        <dbReference type="Proteomes" id="UP001604277"/>
    </source>
</evidence>
<dbReference type="PANTHER" id="PTHR21596:SF65">
    <property type="entry name" value="PROTEIN INVOLVED IN DE NOVO 2-RELATED"/>
    <property type="match status" value="1"/>
</dbReference>
<reference evidence="3" key="1">
    <citation type="submission" date="2024-07" db="EMBL/GenBank/DDBJ databases">
        <title>Two chromosome-level genome assemblies of Korean endemic species Abeliophyllum distichum and Forsythia ovata (Oleaceae).</title>
        <authorList>
            <person name="Jang H."/>
        </authorList>
    </citation>
    <scope>NUCLEOTIDE SEQUENCE [LARGE SCALE GENOMIC DNA]</scope>
</reference>
<feature type="domain" description="XS" evidence="1">
    <location>
        <begin position="1"/>
        <end position="73"/>
    </location>
</feature>
<evidence type="ECO:0000259" key="1">
    <source>
        <dbReference type="Pfam" id="PF03468"/>
    </source>
</evidence>
<dbReference type="InterPro" id="IPR045177">
    <property type="entry name" value="FDM1-5/IDN2"/>
</dbReference>
<keyword evidence="3" id="KW-1185">Reference proteome</keyword>
<dbReference type="Pfam" id="PF03468">
    <property type="entry name" value="XS"/>
    <property type="match status" value="1"/>
</dbReference>
<dbReference type="EMBL" id="JBFOLJ010000018">
    <property type="protein sequence ID" value="KAL2464481.1"/>
    <property type="molecule type" value="Genomic_DNA"/>
</dbReference>
<accession>A0ABD1PKP6</accession>
<dbReference type="InterPro" id="IPR005380">
    <property type="entry name" value="XS_domain"/>
</dbReference>
<comment type="caution">
    <text evidence="2">The sequence shown here is derived from an EMBL/GenBank/DDBJ whole genome shotgun (WGS) entry which is preliminary data.</text>
</comment>
<dbReference type="Gene3D" id="3.30.70.2890">
    <property type="entry name" value="XS domain"/>
    <property type="match status" value="1"/>
</dbReference>